<organism evidence="3 4">
    <name type="scientific">Proteiniclasticum ruminis</name>
    <dbReference type="NCBI Taxonomy" id="398199"/>
    <lineage>
        <taxon>Bacteria</taxon>
        <taxon>Bacillati</taxon>
        <taxon>Bacillota</taxon>
        <taxon>Clostridia</taxon>
        <taxon>Eubacteriales</taxon>
        <taxon>Clostridiaceae</taxon>
        <taxon>Proteiniclasticum</taxon>
    </lineage>
</organism>
<dbReference type="InterPro" id="IPR009057">
    <property type="entry name" value="Homeodomain-like_sf"/>
</dbReference>
<dbReference type="InterPro" id="IPR050249">
    <property type="entry name" value="Pseudomonas-type_ThrB"/>
</dbReference>
<evidence type="ECO:0000313" key="4">
    <source>
        <dbReference type="Proteomes" id="UP000181899"/>
    </source>
</evidence>
<dbReference type="Gene3D" id="1.10.10.60">
    <property type="entry name" value="Homeodomain-like"/>
    <property type="match status" value="1"/>
</dbReference>
<gene>
    <name evidence="3" type="ORF">SAMN04488695_10844</name>
</gene>
<dbReference type="PANTHER" id="PTHR21064:SF6">
    <property type="entry name" value="AMINOGLYCOSIDE PHOSPHOTRANSFERASE DOMAIN-CONTAINING PROTEIN"/>
    <property type="match status" value="1"/>
</dbReference>
<reference evidence="3 4" key="1">
    <citation type="submission" date="2016-10" db="EMBL/GenBank/DDBJ databases">
        <authorList>
            <person name="de Groot N.N."/>
        </authorList>
    </citation>
    <scope>NUCLEOTIDE SEQUENCE [LARGE SCALE GENOMIC DNA]</scope>
    <source>
        <strain evidence="3 4">ML2</strain>
    </source>
</reference>
<evidence type="ECO:0000313" key="3">
    <source>
        <dbReference type="EMBL" id="SFN94075.1"/>
    </source>
</evidence>
<dbReference type="Pfam" id="PF01636">
    <property type="entry name" value="APH"/>
    <property type="match status" value="1"/>
</dbReference>
<keyword evidence="4" id="KW-1185">Reference proteome</keyword>
<dbReference type="InterPro" id="IPR002575">
    <property type="entry name" value="Aminoglycoside_PTrfase"/>
</dbReference>
<dbReference type="Proteomes" id="UP000181899">
    <property type="component" value="Unassembled WGS sequence"/>
</dbReference>
<keyword evidence="3" id="KW-0808">Transferase</keyword>
<dbReference type="RefSeq" id="WP_074912419.1">
    <property type="nucleotide sequence ID" value="NZ_FOVK01000008.1"/>
</dbReference>
<dbReference type="OrthoDB" id="48950at2"/>
<dbReference type="SUPFAM" id="SSF46689">
    <property type="entry name" value="Homeodomain-like"/>
    <property type="match status" value="1"/>
</dbReference>
<dbReference type="NCBIfam" id="NF040785">
    <property type="entry name" value="CD3324_fam"/>
    <property type="match status" value="1"/>
</dbReference>
<proteinExistence type="inferred from homology"/>
<dbReference type="EMBL" id="FOVK01000008">
    <property type="protein sequence ID" value="SFN94075.1"/>
    <property type="molecule type" value="Genomic_DNA"/>
</dbReference>
<dbReference type="Gene3D" id="3.90.1200.10">
    <property type="match status" value="1"/>
</dbReference>
<dbReference type="AlphaFoldDB" id="A0A1I5D4D2"/>
<protein>
    <submittedName>
        <fullName evidence="3">Phosphotransferase enzyme family protein</fullName>
    </submittedName>
</protein>
<evidence type="ECO:0000259" key="2">
    <source>
        <dbReference type="Pfam" id="PF01636"/>
    </source>
</evidence>
<dbReference type="SUPFAM" id="SSF56112">
    <property type="entry name" value="Protein kinase-like (PK-like)"/>
    <property type="match status" value="1"/>
</dbReference>
<name>A0A1I5D4D2_9CLOT</name>
<dbReference type="InterPro" id="IPR049739">
    <property type="entry name" value="YraL-like"/>
</dbReference>
<feature type="domain" description="Aminoglycoside phosphotransferase" evidence="2">
    <location>
        <begin position="117"/>
        <end position="305"/>
    </location>
</feature>
<dbReference type="PANTHER" id="PTHR21064">
    <property type="entry name" value="AMINOGLYCOSIDE PHOSPHOTRANSFERASE DOMAIN-CONTAINING PROTEIN-RELATED"/>
    <property type="match status" value="1"/>
</dbReference>
<sequence>MKYVNGRDVLPEKLFEEIQNYTQGLYLYIPKKSGSKKNWGDSTYIKKELALRNREIYGKFLEGISFGRIAEKFHLSEKSIRRIILEEKRKMEEKREVIQDVLKEWNLDEVPVAMHHTTWGIGEQYVLKEYTERSTLKRNLTFLRVLKEQNLPVPEVVQTRKGSWYVETAEAMYLLTGRLRGRSLVNSEMLEKPFFVEFGRILGKLHRAFEICDHAMSFWQNSLLEEMSGWIQEGVEKFNPSYVNKEEFQKVLTRLEELYSKLPKQLIHRDVHLGNFLFYEGEFSGYIDFDLSQSNIRIFDLCYFMLGLLIKEDSHFLEEKKWFEILPQVINGYNEVNPLLKDERDAVVVVMKSIEYLFIVYFLSVEDEKRAQDAGNVLHFLERNTDRIEELVR</sequence>
<dbReference type="InterPro" id="IPR011009">
    <property type="entry name" value="Kinase-like_dom_sf"/>
</dbReference>
<evidence type="ECO:0000256" key="1">
    <source>
        <dbReference type="ARBA" id="ARBA00038240"/>
    </source>
</evidence>
<accession>A0A1I5D4D2</accession>
<comment type="similarity">
    <text evidence="1">Belongs to the pseudomonas-type ThrB family.</text>
</comment>
<dbReference type="GO" id="GO:0019202">
    <property type="term" value="F:amino acid kinase activity"/>
    <property type="evidence" value="ECO:0007669"/>
    <property type="project" value="TreeGrafter"/>
</dbReference>